<evidence type="ECO:0000313" key="3">
    <source>
        <dbReference type="Proteomes" id="UP000611762"/>
    </source>
</evidence>
<dbReference type="Pfam" id="PF03862">
    <property type="entry name" value="SpoVAC_SpoVAEB"/>
    <property type="match status" value="1"/>
</dbReference>
<dbReference type="RefSeq" id="WP_177680978.1">
    <property type="nucleotide sequence ID" value="NZ_JACRSU010000003.1"/>
</dbReference>
<evidence type="ECO:0000256" key="1">
    <source>
        <dbReference type="SAM" id="Phobius"/>
    </source>
</evidence>
<comment type="caution">
    <text evidence="2">The sequence shown here is derived from an EMBL/GenBank/DDBJ whole genome shotgun (WGS) entry which is preliminary data.</text>
</comment>
<dbReference type="EMBL" id="JACRSU010000003">
    <property type="protein sequence ID" value="MBC8541253.1"/>
    <property type="molecule type" value="Genomic_DNA"/>
</dbReference>
<sequence>MQYLIVFCVGGLLCAIAQVLIDKFKLTPARILVIYVTAGVFLTLIGVYKPLVEFAGAGATVPLTGFGYTLAKGAAKGVQDHGFWGIFSGGVTGSAAGIAAAVVFGFVMALIFKPKAKK</sequence>
<reference evidence="2" key="1">
    <citation type="submission" date="2020-08" db="EMBL/GenBank/DDBJ databases">
        <title>Genome public.</title>
        <authorList>
            <person name="Liu C."/>
            <person name="Sun Q."/>
        </authorList>
    </citation>
    <scope>NUCLEOTIDE SEQUENCE</scope>
    <source>
        <strain evidence="2">H8</strain>
    </source>
</reference>
<dbReference type="Proteomes" id="UP000611762">
    <property type="component" value="Unassembled WGS sequence"/>
</dbReference>
<dbReference type="PANTHER" id="PTHR38450:SF2">
    <property type="entry name" value="STAGE V SPORULATION PROTEIN AEB"/>
    <property type="match status" value="1"/>
</dbReference>
<evidence type="ECO:0000313" key="2">
    <source>
        <dbReference type="EMBL" id="MBC8541253.1"/>
    </source>
</evidence>
<keyword evidence="1" id="KW-0812">Transmembrane</keyword>
<feature type="transmembrane region" description="Helical" evidence="1">
    <location>
        <begin position="27"/>
        <end position="47"/>
    </location>
</feature>
<name>A0A926DLN5_9FIRM</name>
<keyword evidence="1" id="KW-1133">Transmembrane helix</keyword>
<dbReference type="NCBIfam" id="TIGR02839">
    <property type="entry name" value="spore_V_AE"/>
    <property type="match status" value="1"/>
</dbReference>
<keyword evidence="1" id="KW-0472">Membrane</keyword>
<protein>
    <submittedName>
        <fullName evidence="2">Stage V sporulation protein AE</fullName>
    </submittedName>
</protein>
<organism evidence="2 3">
    <name type="scientific">Congzhengia minquanensis</name>
    <dbReference type="NCBI Taxonomy" id="2763657"/>
    <lineage>
        <taxon>Bacteria</taxon>
        <taxon>Bacillati</taxon>
        <taxon>Bacillota</taxon>
        <taxon>Clostridia</taxon>
        <taxon>Eubacteriales</taxon>
        <taxon>Oscillospiraceae</taxon>
        <taxon>Congzhengia</taxon>
    </lineage>
</organism>
<dbReference type="InterPro" id="IPR014204">
    <property type="entry name" value="Spore_V_AE"/>
</dbReference>
<feature type="transmembrane region" description="Helical" evidence="1">
    <location>
        <begin position="54"/>
        <end position="71"/>
    </location>
</feature>
<accession>A0A926DLN5</accession>
<proteinExistence type="predicted"/>
<gene>
    <name evidence="2" type="primary">spoVAE</name>
    <name evidence="2" type="ORF">H8698_09730</name>
</gene>
<dbReference type="AlphaFoldDB" id="A0A926DLN5"/>
<feature type="transmembrane region" description="Helical" evidence="1">
    <location>
        <begin position="83"/>
        <end position="112"/>
    </location>
</feature>
<dbReference type="PANTHER" id="PTHR38450">
    <property type="entry name" value="STAGE V SPORULATION PROTEIN AC-RELATED"/>
    <property type="match status" value="1"/>
</dbReference>
<dbReference type="InterPro" id="IPR005562">
    <property type="entry name" value="SpoVA"/>
</dbReference>
<keyword evidence="3" id="KW-1185">Reference proteome</keyword>